<dbReference type="GO" id="GO:0015093">
    <property type="term" value="F:ferrous iron transmembrane transporter activity"/>
    <property type="evidence" value="ECO:0007669"/>
    <property type="project" value="InterPro"/>
</dbReference>
<reference evidence="4 5" key="2">
    <citation type="submission" date="2020-07" db="EMBL/GenBank/DDBJ databases">
        <title>Bacterial metabolism rescues the inhibition of intestinal drug absorption by food and drug additives.</title>
        <authorList>
            <person name="Zou L."/>
            <person name="Spanogiannopoulos P."/>
            <person name="Chien H.-C."/>
            <person name="Pieper L.M."/>
            <person name="Cai W."/>
            <person name="Khuri N."/>
            <person name="Pottel J."/>
            <person name="Vora B."/>
            <person name="Ni Z."/>
            <person name="Tsakalozou E."/>
            <person name="Zhang W."/>
            <person name="Shoichet B.K."/>
            <person name="Giacomini K.M."/>
            <person name="Turnbaugh P.J."/>
        </authorList>
    </citation>
    <scope>NUCLEOTIDE SEQUENCE [LARGE SCALE GENOMIC DNA]</scope>
    <source>
        <strain evidence="4 5">B33</strain>
    </source>
</reference>
<dbReference type="RefSeq" id="WP_176350842.1">
    <property type="nucleotide sequence ID" value="NZ_JABWDJ010000325.1"/>
</dbReference>
<dbReference type="PANTHER" id="PTHR43185:SF1">
    <property type="entry name" value="FE(2+) TRANSPORTER FEOB"/>
    <property type="match status" value="1"/>
</dbReference>
<evidence type="ECO:0000313" key="4">
    <source>
        <dbReference type="EMBL" id="NVB76294.1"/>
    </source>
</evidence>
<evidence type="ECO:0000313" key="5">
    <source>
        <dbReference type="Proteomes" id="UP000524321"/>
    </source>
</evidence>
<dbReference type="Proteomes" id="UP000524321">
    <property type="component" value="Unassembled WGS sequence"/>
</dbReference>
<dbReference type="InterPro" id="IPR011642">
    <property type="entry name" value="Gate_dom"/>
</dbReference>
<keyword evidence="1" id="KW-0472">Membrane</keyword>
<reference evidence="4 5" key="1">
    <citation type="submission" date="2020-04" db="EMBL/GenBank/DDBJ databases">
        <authorList>
            <person name="Pieper L."/>
        </authorList>
    </citation>
    <scope>NUCLEOTIDE SEQUENCE [LARGE SCALE GENOMIC DNA]</scope>
    <source>
        <strain evidence="4 5">B33</strain>
    </source>
</reference>
<evidence type="ECO:0000256" key="1">
    <source>
        <dbReference type="SAM" id="Phobius"/>
    </source>
</evidence>
<dbReference type="InterPro" id="IPR011640">
    <property type="entry name" value="Fe2_transport_prot_B_C"/>
</dbReference>
<feature type="domain" description="Nucleoside transporter/FeoB GTPase Gate" evidence="3">
    <location>
        <begin position="38"/>
        <end position="162"/>
    </location>
</feature>
<keyword evidence="1" id="KW-1133">Transmembrane helix</keyword>
<dbReference type="GO" id="GO:0005886">
    <property type="term" value="C:plasma membrane"/>
    <property type="evidence" value="ECO:0007669"/>
    <property type="project" value="TreeGrafter"/>
</dbReference>
<evidence type="ECO:0000259" key="2">
    <source>
        <dbReference type="Pfam" id="PF07664"/>
    </source>
</evidence>
<feature type="transmembrane region" description="Helical" evidence="1">
    <location>
        <begin position="137"/>
        <end position="159"/>
    </location>
</feature>
<gene>
    <name evidence="4" type="ORF">HUV05_22950</name>
</gene>
<feature type="domain" description="Ferrous iron transport protein B C-terminal" evidence="2">
    <location>
        <begin position="2"/>
        <end position="32"/>
    </location>
</feature>
<accession>A0A7Y6PI69</accession>
<proteinExistence type="predicted"/>
<dbReference type="InterPro" id="IPR050860">
    <property type="entry name" value="FeoB_GTPase"/>
</dbReference>
<evidence type="ECO:0000259" key="3">
    <source>
        <dbReference type="Pfam" id="PF07670"/>
    </source>
</evidence>
<name>A0A7Y6PI69_PHOVU</name>
<dbReference type="Pfam" id="PF07670">
    <property type="entry name" value="Gate"/>
    <property type="match status" value="1"/>
</dbReference>
<sequence>FLVKGDDTPFVMELPPYRMPTSKAIFRHTWEKGAQYLRKMGGIIMVASIVIWALGYYPNHDEYESVTEQQENSYIGRIGKAMEPVIEPLGFDWKLGIGILSGVGAKELVVSTLGVLYADDAEADAVSLGERIPITPLVAFGYMVFVLIYFPCIATLAAIKGE</sequence>
<organism evidence="4 5">
    <name type="scientific">Phocaeicola vulgatus</name>
    <name type="common">Bacteroides vulgatus</name>
    <dbReference type="NCBI Taxonomy" id="821"/>
    <lineage>
        <taxon>Bacteria</taxon>
        <taxon>Pseudomonadati</taxon>
        <taxon>Bacteroidota</taxon>
        <taxon>Bacteroidia</taxon>
        <taxon>Bacteroidales</taxon>
        <taxon>Bacteroidaceae</taxon>
        <taxon>Phocaeicola</taxon>
    </lineage>
</organism>
<feature type="non-terminal residue" evidence="4">
    <location>
        <position position="162"/>
    </location>
</feature>
<dbReference type="EMBL" id="JABWDJ010000325">
    <property type="protein sequence ID" value="NVB76294.1"/>
    <property type="molecule type" value="Genomic_DNA"/>
</dbReference>
<dbReference type="PANTHER" id="PTHR43185">
    <property type="entry name" value="FERROUS IRON TRANSPORT PROTEIN B"/>
    <property type="match status" value="1"/>
</dbReference>
<feature type="transmembrane region" description="Helical" evidence="1">
    <location>
        <begin position="36"/>
        <end position="57"/>
    </location>
</feature>
<keyword evidence="1" id="KW-0812">Transmembrane</keyword>
<dbReference type="AlphaFoldDB" id="A0A7Y6PI69"/>
<protein>
    <submittedName>
        <fullName evidence="4">Ferrous iron transporter B</fullName>
    </submittedName>
</protein>
<dbReference type="Pfam" id="PF07664">
    <property type="entry name" value="FeoB_C"/>
    <property type="match status" value="1"/>
</dbReference>
<comment type="caution">
    <text evidence="4">The sequence shown here is derived from an EMBL/GenBank/DDBJ whole genome shotgun (WGS) entry which is preliminary data.</text>
</comment>
<feature type="non-terminal residue" evidence="4">
    <location>
        <position position="1"/>
    </location>
</feature>